<evidence type="ECO:0008006" key="2">
    <source>
        <dbReference type="Google" id="ProtNLM"/>
    </source>
</evidence>
<comment type="caution">
    <text evidence="1">The sequence shown here is derived from an EMBL/GenBank/DDBJ whole genome shotgun (WGS) entry which is preliminary data.</text>
</comment>
<organism evidence="1">
    <name type="scientific">marine sediment metagenome</name>
    <dbReference type="NCBI Taxonomy" id="412755"/>
    <lineage>
        <taxon>unclassified sequences</taxon>
        <taxon>metagenomes</taxon>
        <taxon>ecological metagenomes</taxon>
    </lineage>
</organism>
<reference evidence="1" key="1">
    <citation type="journal article" date="2014" name="Front. Microbiol.">
        <title>High frequency of phylogenetically diverse reductive dehalogenase-homologous genes in deep subseafloor sedimentary metagenomes.</title>
        <authorList>
            <person name="Kawai M."/>
            <person name="Futagami T."/>
            <person name="Toyoda A."/>
            <person name="Takaki Y."/>
            <person name="Nishi S."/>
            <person name="Hori S."/>
            <person name="Arai W."/>
            <person name="Tsubouchi T."/>
            <person name="Morono Y."/>
            <person name="Uchiyama I."/>
            <person name="Ito T."/>
            <person name="Fujiyama A."/>
            <person name="Inagaki F."/>
            <person name="Takami H."/>
        </authorList>
    </citation>
    <scope>NUCLEOTIDE SEQUENCE</scope>
    <source>
        <strain evidence="1">Expedition CK06-06</strain>
    </source>
</reference>
<dbReference type="AlphaFoldDB" id="X1H8J2"/>
<feature type="non-terminal residue" evidence="1">
    <location>
        <position position="72"/>
    </location>
</feature>
<accession>X1H8J2</accession>
<evidence type="ECO:0000313" key="1">
    <source>
        <dbReference type="EMBL" id="GAH66481.1"/>
    </source>
</evidence>
<name>X1H8J2_9ZZZZ</name>
<protein>
    <recommendedName>
        <fullName evidence="2">Glycosyltransferase subfamily 4-like N-terminal domain-containing protein</fullName>
    </recommendedName>
</protein>
<proteinExistence type="predicted"/>
<gene>
    <name evidence="1" type="ORF">S03H2_54410</name>
</gene>
<dbReference type="EMBL" id="BARU01034690">
    <property type="protein sequence ID" value="GAH66481.1"/>
    <property type="molecule type" value="Genomic_DNA"/>
</dbReference>
<sequence>MKKVLIIIHLPRASPRITGLVNYLPEFNWQPIILTGVTSGYTNLPSRIVETPYRDALGFLRYLFKINPEKNV</sequence>